<evidence type="ECO:0000256" key="2">
    <source>
        <dbReference type="ARBA" id="ARBA00009565"/>
    </source>
</evidence>
<feature type="transmembrane region" description="Helical" evidence="7">
    <location>
        <begin position="118"/>
        <end position="139"/>
    </location>
</feature>
<protein>
    <submittedName>
        <fullName evidence="8">Membrane-spanning 4-domains subfamily A member 4A</fullName>
    </submittedName>
</protein>
<keyword evidence="5 7" id="KW-0472">Membrane</keyword>
<dbReference type="PANTHER" id="PTHR23320:SF128">
    <property type="entry name" value="MEMBRANE-SPANNING 4-DOMAINS SUBFAMILY A MEMBER 4A"/>
    <property type="match status" value="1"/>
</dbReference>
<dbReference type="AlphaFoldDB" id="C1BLC0"/>
<feature type="transmembrane region" description="Helical" evidence="7">
    <location>
        <begin position="85"/>
        <end position="106"/>
    </location>
</feature>
<feature type="region of interest" description="Disordered" evidence="6">
    <location>
        <begin position="233"/>
        <end position="255"/>
    </location>
</feature>
<sequence>MSSSVSTTTNGVVVITHVHPAGNGLGMGAPSPPTCMGRVGPVVSSVMERFREGHPKALGTVQIMFGAMTFLFGIVMAVGELSLGVVSGIFVWGSIIYIIAGSLTIAAEKSLNKCLVKASLGINVVATVTAGIGTVLYSVDATGVFYSCYNYYGLCYQYWAQHQGISGIMVLFSLLEMMVTISVSAFACKAVCHSPPEQVFIVGSHLPQGGPVPSQTTFDIPPNTYETLRTPKGAEEGLPAYDNNRPPQYSPAIIS</sequence>
<evidence type="ECO:0000256" key="5">
    <source>
        <dbReference type="ARBA" id="ARBA00023136"/>
    </source>
</evidence>
<dbReference type="EMBL" id="BT075399">
    <property type="protein sequence ID" value="ACO09823.1"/>
    <property type="molecule type" value="mRNA"/>
</dbReference>
<dbReference type="GO" id="GO:0016020">
    <property type="term" value="C:membrane"/>
    <property type="evidence" value="ECO:0007669"/>
    <property type="project" value="UniProtKB-SubCell"/>
</dbReference>
<feature type="transmembrane region" description="Helical" evidence="7">
    <location>
        <begin position="159"/>
        <end position="179"/>
    </location>
</feature>
<organism evidence="8">
    <name type="scientific">Osmerus mordax</name>
    <name type="common">Rainbow smelt</name>
    <name type="synonym">Atherina mordax</name>
    <dbReference type="NCBI Taxonomy" id="8014"/>
    <lineage>
        <taxon>Eukaryota</taxon>
        <taxon>Metazoa</taxon>
        <taxon>Chordata</taxon>
        <taxon>Craniata</taxon>
        <taxon>Vertebrata</taxon>
        <taxon>Euteleostomi</taxon>
        <taxon>Actinopterygii</taxon>
        <taxon>Neopterygii</taxon>
        <taxon>Teleostei</taxon>
        <taxon>Stomiati</taxon>
        <taxon>Osmeriformes</taxon>
        <taxon>Osmeridae</taxon>
        <taxon>Osmerus</taxon>
    </lineage>
</organism>
<proteinExistence type="evidence at transcript level"/>
<dbReference type="PANTHER" id="PTHR23320">
    <property type="entry name" value="MEMBRANE-SPANNING 4-DOMAINS SUBFAMILY A MS4A -RELATED"/>
    <property type="match status" value="1"/>
</dbReference>
<keyword evidence="4 7" id="KW-1133">Transmembrane helix</keyword>
<gene>
    <name evidence="8" type="primary">M4A4A</name>
</gene>
<evidence type="ECO:0000256" key="7">
    <source>
        <dbReference type="SAM" id="Phobius"/>
    </source>
</evidence>
<evidence type="ECO:0000313" key="8">
    <source>
        <dbReference type="EMBL" id="ACO09823.1"/>
    </source>
</evidence>
<evidence type="ECO:0000256" key="6">
    <source>
        <dbReference type="SAM" id="MobiDB-lite"/>
    </source>
</evidence>
<evidence type="ECO:0000256" key="1">
    <source>
        <dbReference type="ARBA" id="ARBA00004141"/>
    </source>
</evidence>
<name>C1BLC0_OSMMO</name>
<dbReference type="InterPro" id="IPR030417">
    <property type="entry name" value="MS4A"/>
</dbReference>
<evidence type="ECO:0000256" key="4">
    <source>
        <dbReference type="ARBA" id="ARBA00022989"/>
    </source>
</evidence>
<accession>C1BLC0</accession>
<comment type="similarity">
    <text evidence="2">Belongs to the MS4A family.</text>
</comment>
<evidence type="ECO:0000256" key="3">
    <source>
        <dbReference type="ARBA" id="ARBA00022692"/>
    </source>
</evidence>
<reference evidence="8" key="1">
    <citation type="submission" date="2009-03" db="EMBL/GenBank/DDBJ databases">
        <title>Osmerus mordax full-length cDNAs.</title>
        <authorList>
            <person name="von Schalburg K."/>
            <person name="Leong J."/>
            <person name="Cooper G."/>
            <person name="Davidson W.S."/>
            <person name="Koop B.F."/>
        </authorList>
    </citation>
    <scope>NUCLEOTIDE SEQUENCE</scope>
    <source>
        <tissue evidence="8">Brain</tissue>
    </source>
</reference>
<keyword evidence="3 7" id="KW-0812">Transmembrane</keyword>
<feature type="transmembrane region" description="Helical" evidence="7">
    <location>
        <begin position="57"/>
        <end position="79"/>
    </location>
</feature>
<dbReference type="Pfam" id="PF04103">
    <property type="entry name" value="CD20"/>
    <property type="match status" value="1"/>
</dbReference>
<dbReference type="InterPro" id="IPR007237">
    <property type="entry name" value="CD20-like"/>
</dbReference>
<comment type="subcellular location">
    <subcellularLocation>
        <location evidence="1">Membrane</location>
        <topology evidence="1">Multi-pass membrane protein</topology>
    </subcellularLocation>
</comment>